<comment type="pathway">
    <text evidence="1 7">Cofactor biosynthesis; (R)-pantothenate biosynthesis; (R)-pantoate from 3-methyl-2-oxobutanoate: step 1/2.</text>
</comment>
<feature type="binding site" evidence="7 10">
    <location>
        <position position="81"/>
    </location>
    <ligand>
        <name>Mg(2+)</name>
        <dbReference type="ChEBI" id="CHEBI:18420"/>
    </ligand>
</feature>
<gene>
    <name evidence="7" type="primary">panB</name>
    <name evidence="12" type="ORF">SAMN04489717_5370</name>
</gene>
<feature type="binding site" evidence="7 9">
    <location>
        <begin position="81"/>
        <end position="82"/>
    </location>
    <ligand>
        <name>3-methyl-2-oxobutanoate</name>
        <dbReference type="ChEBI" id="CHEBI:11851"/>
    </ligand>
</feature>
<feature type="binding site" evidence="7 9">
    <location>
        <position position="150"/>
    </location>
    <ligand>
        <name>3-methyl-2-oxobutanoate</name>
        <dbReference type="ChEBI" id="CHEBI:11851"/>
    </ligand>
</feature>
<dbReference type="AlphaFoldDB" id="A0A1H1Y9P8"/>
<comment type="similarity">
    <text evidence="2 7">Belongs to the PanB family.</text>
</comment>
<dbReference type="HAMAP" id="MF_00156">
    <property type="entry name" value="PanB"/>
    <property type="match status" value="1"/>
</dbReference>
<comment type="catalytic activity">
    <reaction evidence="7">
        <text>(6R)-5,10-methylene-5,6,7,8-tetrahydrofolate + 3-methyl-2-oxobutanoate + H2O = 2-dehydropantoate + (6S)-5,6,7,8-tetrahydrofolate</text>
        <dbReference type="Rhea" id="RHEA:11824"/>
        <dbReference type="ChEBI" id="CHEBI:11561"/>
        <dbReference type="ChEBI" id="CHEBI:11851"/>
        <dbReference type="ChEBI" id="CHEBI:15377"/>
        <dbReference type="ChEBI" id="CHEBI:15636"/>
        <dbReference type="ChEBI" id="CHEBI:57453"/>
        <dbReference type="EC" id="2.1.2.11"/>
    </reaction>
</comment>
<protein>
    <recommendedName>
        <fullName evidence="7">3-methyl-2-oxobutanoate hydroxymethyltransferase</fullName>
        <ecNumber evidence="7">2.1.2.11</ecNumber>
    </recommendedName>
    <alternativeName>
        <fullName evidence="7">Ketopantoate hydroxymethyltransferase</fullName>
        <shortName evidence="7">KPHMT</shortName>
    </alternativeName>
</protein>
<feature type="compositionally biased region" description="Low complexity" evidence="11">
    <location>
        <begin position="1"/>
        <end position="30"/>
    </location>
</feature>
<dbReference type="InterPro" id="IPR040442">
    <property type="entry name" value="Pyrv_kinase-like_dom_sf"/>
</dbReference>
<dbReference type="UniPathway" id="UPA00028">
    <property type="reaction ID" value="UER00003"/>
</dbReference>
<dbReference type="GO" id="GO:0015940">
    <property type="term" value="P:pantothenate biosynthetic process"/>
    <property type="evidence" value="ECO:0007669"/>
    <property type="project" value="UniProtKB-UniRule"/>
</dbReference>
<accession>A0A1H1Y9P8</accession>
<evidence type="ECO:0000313" key="12">
    <source>
        <dbReference type="EMBL" id="SDT18094.1"/>
    </source>
</evidence>
<dbReference type="GO" id="GO:0008168">
    <property type="term" value="F:methyltransferase activity"/>
    <property type="evidence" value="ECO:0007669"/>
    <property type="project" value="UniProtKB-KW"/>
</dbReference>
<evidence type="ECO:0000256" key="9">
    <source>
        <dbReference type="PIRSR" id="PIRSR000388-2"/>
    </source>
</evidence>
<dbReference type="GO" id="GO:0032259">
    <property type="term" value="P:methylation"/>
    <property type="evidence" value="ECO:0007669"/>
    <property type="project" value="UniProtKB-KW"/>
</dbReference>
<evidence type="ECO:0000313" key="13">
    <source>
        <dbReference type="Proteomes" id="UP000198983"/>
    </source>
</evidence>
<dbReference type="Proteomes" id="UP000198983">
    <property type="component" value="Chromosome I"/>
</dbReference>
<keyword evidence="7 10" id="KW-0460">Magnesium</keyword>
<keyword evidence="12" id="KW-0489">Methyltransferase</keyword>
<dbReference type="STRING" id="117157.SAMN04489717_5370"/>
<evidence type="ECO:0000256" key="1">
    <source>
        <dbReference type="ARBA" id="ARBA00005033"/>
    </source>
</evidence>
<dbReference type="FunFam" id="3.20.20.60:FF:000003">
    <property type="entry name" value="3-methyl-2-oxobutanoate hydroxymethyltransferase"/>
    <property type="match status" value="1"/>
</dbReference>
<dbReference type="EMBL" id="LT629732">
    <property type="protein sequence ID" value="SDT18094.1"/>
    <property type="molecule type" value="Genomic_DNA"/>
</dbReference>
<feature type="binding site" evidence="7 10">
    <location>
        <position position="120"/>
    </location>
    <ligand>
        <name>Mg(2+)</name>
        <dbReference type="ChEBI" id="CHEBI:18420"/>
    </ligand>
</feature>
<keyword evidence="13" id="KW-1185">Reference proteome</keyword>
<dbReference type="Pfam" id="PF02548">
    <property type="entry name" value="Pantoate_transf"/>
    <property type="match status" value="1"/>
</dbReference>
<dbReference type="RefSeq" id="WP_241827654.1">
    <property type="nucleotide sequence ID" value="NZ_LT629732.1"/>
</dbReference>
<feature type="active site" description="Proton acceptor" evidence="7 8">
    <location>
        <position position="219"/>
    </location>
</feature>
<dbReference type="NCBIfam" id="TIGR00222">
    <property type="entry name" value="panB"/>
    <property type="match status" value="1"/>
</dbReference>
<keyword evidence="7 10" id="KW-0479">Metal-binding</keyword>
<evidence type="ECO:0000256" key="8">
    <source>
        <dbReference type="PIRSR" id="PIRSR000388-1"/>
    </source>
</evidence>
<feature type="binding site" evidence="7 10">
    <location>
        <position position="152"/>
    </location>
    <ligand>
        <name>Mg(2+)</name>
        <dbReference type="ChEBI" id="CHEBI:18420"/>
    </ligand>
</feature>
<keyword evidence="7" id="KW-0963">Cytoplasm</keyword>
<dbReference type="EC" id="2.1.2.11" evidence="7"/>
<feature type="region of interest" description="Disordered" evidence="11">
    <location>
        <begin position="1"/>
        <end position="35"/>
    </location>
</feature>
<evidence type="ECO:0000256" key="7">
    <source>
        <dbReference type="HAMAP-Rule" id="MF_00156"/>
    </source>
</evidence>
<evidence type="ECO:0000256" key="4">
    <source>
        <dbReference type="ARBA" id="ARBA00022655"/>
    </source>
</evidence>
<evidence type="ECO:0000256" key="6">
    <source>
        <dbReference type="ARBA" id="ARBA00056497"/>
    </source>
</evidence>
<comment type="cofactor">
    <cofactor evidence="7 10">
        <name>Mg(2+)</name>
        <dbReference type="ChEBI" id="CHEBI:18420"/>
    </cofactor>
    <text evidence="7 10">Binds 1 Mg(2+) ion per subunit.</text>
</comment>
<dbReference type="NCBIfam" id="NF001452">
    <property type="entry name" value="PRK00311.1"/>
    <property type="match status" value="1"/>
</dbReference>
<sequence length="320" mass="32794">MSTRPASPGAGSTPGPTPGSTPGSNPGSGPDDAASTRARLTVGALAQLKATGMPITMVTAYDFPSARVAEDADVDVVLVGDSAAMTVLGHDSTLPVGMTEMLVLAAAVRRGLRTPLLVADLPFGSYERSDEHAIGNAQRFVKEAGADAVKLERGGTSADRARAIVAAGVPVMGHVGLTPQTAGQLGGFRAQGRTAAGATRIAEEALALQESGCFALVLEAIPAAVTEQLMPYLRIPVIGIGAGPATDGQVLVFHDLLGMSAGTPARFVKRYADLHEQMVRAVGTYAEEVRTGKYPGPEHTYGIAPEELTAFAEALAARAV</sequence>
<comment type="function">
    <text evidence="6 7">Catalyzes the reversible reaction in which hydroxymethyl group from 5,10-methylenetetrahydrofolate is transferred onto alpha-ketoisovalerate to form ketopantoate.</text>
</comment>
<dbReference type="PANTHER" id="PTHR20881">
    <property type="entry name" value="3-METHYL-2-OXOBUTANOATE HYDROXYMETHYLTRANSFERASE"/>
    <property type="match status" value="1"/>
</dbReference>
<dbReference type="InterPro" id="IPR003700">
    <property type="entry name" value="Pantoate_hydroxy_MeTrfase"/>
</dbReference>
<evidence type="ECO:0000256" key="10">
    <source>
        <dbReference type="PIRSR" id="PIRSR000388-3"/>
    </source>
</evidence>
<dbReference type="GO" id="GO:0005737">
    <property type="term" value="C:cytoplasm"/>
    <property type="evidence" value="ECO:0007669"/>
    <property type="project" value="UniProtKB-SubCell"/>
</dbReference>
<dbReference type="PIRSF" id="PIRSF000388">
    <property type="entry name" value="Pantoate_hydroxy_MeTrfase"/>
    <property type="match status" value="1"/>
</dbReference>
<reference evidence="12 13" key="1">
    <citation type="submission" date="2016-10" db="EMBL/GenBank/DDBJ databases">
        <authorList>
            <person name="de Groot N.N."/>
        </authorList>
    </citation>
    <scope>NUCLEOTIDE SEQUENCE [LARGE SCALE GENOMIC DNA]</scope>
    <source>
        <strain evidence="12 13">DSM 22024</strain>
    </source>
</reference>
<evidence type="ECO:0000256" key="5">
    <source>
        <dbReference type="ARBA" id="ARBA00022679"/>
    </source>
</evidence>
<dbReference type="PANTHER" id="PTHR20881:SF0">
    <property type="entry name" value="3-METHYL-2-OXOBUTANOATE HYDROXYMETHYLTRANSFERASE"/>
    <property type="match status" value="1"/>
</dbReference>
<comment type="subcellular location">
    <subcellularLocation>
        <location evidence="7">Cytoplasm</location>
    </subcellularLocation>
</comment>
<keyword evidence="4 7" id="KW-0566">Pantothenate biosynthesis</keyword>
<dbReference type="InterPro" id="IPR015813">
    <property type="entry name" value="Pyrv/PenolPyrv_kinase-like_dom"/>
</dbReference>
<dbReference type="GO" id="GO:0000287">
    <property type="term" value="F:magnesium ion binding"/>
    <property type="evidence" value="ECO:0007669"/>
    <property type="project" value="TreeGrafter"/>
</dbReference>
<proteinExistence type="inferred from homology"/>
<comment type="subunit">
    <text evidence="3 7">Homodecamer; pentamer of dimers.</text>
</comment>
<name>A0A1H1Y9P8_9ACTN</name>
<evidence type="ECO:0000256" key="11">
    <source>
        <dbReference type="SAM" id="MobiDB-lite"/>
    </source>
</evidence>
<evidence type="ECO:0000256" key="3">
    <source>
        <dbReference type="ARBA" id="ARBA00011424"/>
    </source>
</evidence>
<dbReference type="Gene3D" id="3.20.20.60">
    <property type="entry name" value="Phosphoenolpyruvate-binding domains"/>
    <property type="match status" value="1"/>
</dbReference>
<feature type="binding site" evidence="7 9">
    <location>
        <position position="120"/>
    </location>
    <ligand>
        <name>3-methyl-2-oxobutanoate</name>
        <dbReference type="ChEBI" id="CHEBI:11851"/>
    </ligand>
</feature>
<dbReference type="SUPFAM" id="SSF51621">
    <property type="entry name" value="Phosphoenolpyruvate/pyruvate domain"/>
    <property type="match status" value="1"/>
</dbReference>
<dbReference type="GO" id="GO:0003864">
    <property type="term" value="F:3-methyl-2-oxobutanoate hydroxymethyltransferase activity"/>
    <property type="evidence" value="ECO:0007669"/>
    <property type="project" value="UniProtKB-UniRule"/>
</dbReference>
<evidence type="ECO:0000256" key="2">
    <source>
        <dbReference type="ARBA" id="ARBA00008676"/>
    </source>
</evidence>
<keyword evidence="5 7" id="KW-0808">Transferase</keyword>
<dbReference type="CDD" id="cd06557">
    <property type="entry name" value="KPHMT-like"/>
    <property type="match status" value="1"/>
</dbReference>
<organism evidence="12 13">
    <name type="scientific">Actinopolymorpha singaporensis</name>
    <dbReference type="NCBI Taxonomy" id="117157"/>
    <lineage>
        <taxon>Bacteria</taxon>
        <taxon>Bacillati</taxon>
        <taxon>Actinomycetota</taxon>
        <taxon>Actinomycetes</taxon>
        <taxon>Propionibacteriales</taxon>
        <taxon>Actinopolymorphaceae</taxon>
        <taxon>Actinopolymorpha</taxon>
    </lineage>
</organism>